<evidence type="ECO:0000313" key="3">
    <source>
        <dbReference type="WBParaSite" id="Hba_00003"/>
    </source>
</evidence>
<dbReference type="WBParaSite" id="Hba_00003">
    <property type="protein sequence ID" value="Hba_00003"/>
    <property type="gene ID" value="Hba_00003"/>
</dbReference>
<evidence type="ECO:0000256" key="1">
    <source>
        <dbReference type="SAM" id="SignalP"/>
    </source>
</evidence>
<keyword evidence="2" id="KW-1185">Reference proteome</keyword>
<proteinExistence type="predicted"/>
<protein>
    <submittedName>
        <fullName evidence="3">Secreted protein</fullName>
    </submittedName>
</protein>
<reference evidence="3" key="1">
    <citation type="submission" date="2016-11" db="UniProtKB">
        <authorList>
            <consortium name="WormBaseParasite"/>
        </authorList>
    </citation>
    <scope>IDENTIFICATION</scope>
</reference>
<name>A0A1I7W5X3_HETBA</name>
<dbReference type="AlphaFoldDB" id="A0A1I7W5X3"/>
<accession>A0A1I7W5X3</accession>
<keyword evidence="1" id="KW-0732">Signal</keyword>
<feature type="signal peptide" evidence="1">
    <location>
        <begin position="1"/>
        <end position="21"/>
    </location>
</feature>
<sequence>MSVIFLTLLLMSKFLKSYTDAEHIMPCMTRCERCEEGSPSWLFYSSSLLFISYRGVVFWKLSGFLSKLSVQTKIFTLATYIIKNYLNSYISLIWTMDKSDNNLMVFLITKKYLNCLVNRRQYDVEVYYETIHCLVSFQNKKYFKNIIVRSFLNIKK</sequence>
<evidence type="ECO:0000313" key="2">
    <source>
        <dbReference type="Proteomes" id="UP000095283"/>
    </source>
</evidence>
<feature type="chain" id="PRO_5009310550" evidence="1">
    <location>
        <begin position="22"/>
        <end position="156"/>
    </location>
</feature>
<organism evidence="2 3">
    <name type="scientific">Heterorhabditis bacteriophora</name>
    <name type="common">Entomopathogenic nematode worm</name>
    <dbReference type="NCBI Taxonomy" id="37862"/>
    <lineage>
        <taxon>Eukaryota</taxon>
        <taxon>Metazoa</taxon>
        <taxon>Ecdysozoa</taxon>
        <taxon>Nematoda</taxon>
        <taxon>Chromadorea</taxon>
        <taxon>Rhabditida</taxon>
        <taxon>Rhabditina</taxon>
        <taxon>Rhabditomorpha</taxon>
        <taxon>Strongyloidea</taxon>
        <taxon>Heterorhabditidae</taxon>
        <taxon>Heterorhabditis</taxon>
    </lineage>
</organism>
<dbReference type="Proteomes" id="UP000095283">
    <property type="component" value="Unplaced"/>
</dbReference>